<name>A0A9J6BNG4_POLVA</name>
<dbReference type="PRINTS" id="PR00405">
    <property type="entry name" value="REVINTRACTNG"/>
</dbReference>
<dbReference type="SMART" id="SM00105">
    <property type="entry name" value="ArfGap"/>
    <property type="match status" value="1"/>
</dbReference>
<dbReference type="FunFam" id="1.10.220.150:FF:000014">
    <property type="entry name" value="ADP-ribosylation factor GTPase-activating protein"/>
    <property type="match status" value="1"/>
</dbReference>
<dbReference type="GO" id="GO:0008270">
    <property type="term" value="F:zinc ion binding"/>
    <property type="evidence" value="ECO:0007669"/>
    <property type="project" value="UniProtKB-KW"/>
</dbReference>
<dbReference type="GO" id="GO:0000139">
    <property type="term" value="C:Golgi membrane"/>
    <property type="evidence" value="ECO:0007669"/>
    <property type="project" value="TreeGrafter"/>
</dbReference>
<dbReference type="InterPro" id="IPR001164">
    <property type="entry name" value="ArfGAP_dom"/>
</dbReference>
<feature type="domain" description="Arf-GAP" evidence="7">
    <location>
        <begin position="7"/>
        <end position="125"/>
    </location>
</feature>
<dbReference type="OrthoDB" id="983479at2759"/>
<organism evidence="8 9">
    <name type="scientific">Polypedilum vanderplanki</name>
    <name type="common">Sleeping chironomid midge</name>
    <dbReference type="NCBI Taxonomy" id="319348"/>
    <lineage>
        <taxon>Eukaryota</taxon>
        <taxon>Metazoa</taxon>
        <taxon>Ecdysozoa</taxon>
        <taxon>Arthropoda</taxon>
        <taxon>Hexapoda</taxon>
        <taxon>Insecta</taxon>
        <taxon>Pterygota</taxon>
        <taxon>Neoptera</taxon>
        <taxon>Endopterygota</taxon>
        <taxon>Diptera</taxon>
        <taxon>Nematocera</taxon>
        <taxon>Chironomoidea</taxon>
        <taxon>Chironomidae</taxon>
        <taxon>Chironominae</taxon>
        <taxon>Polypedilum</taxon>
        <taxon>Polypedilum</taxon>
    </lineage>
</organism>
<dbReference type="AlphaFoldDB" id="A0A9J6BNG4"/>
<evidence type="ECO:0000313" key="9">
    <source>
        <dbReference type="Proteomes" id="UP001107558"/>
    </source>
</evidence>
<keyword evidence="9" id="KW-1185">Reference proteome</keyword>
<dbReference type="PROSITE" id="PS50115">
    <property type="entry name" value="ARFGAP"/>
    <property type="match status" value="1"/>
</dbReference>
<keyword evidence="1" id="KW-0343">GTPase activation</keyword>
<dbReference type="Proteomes" id="UP001107558">
    <property type="component" value="Chromosome 3"/>
</dbReference>
<evidence type="ECO:0000313" key="8">
    <source>
        <dbReference type="EMBL" id="KAG5671248.1"/>
    </source>
</evidence>
<accession>A0A9J6BNG4</accession>
<protein>
    <recommendedName>
        <fullName evidence="7">Arf-GAP domain-containing protein</fullName>
    </recommendedName>
</protein>
<dbReference type="Pfam" id="PF01412">
    <property type="entry name" value="ArfGap"/>
    <property type="match status" value="1"/>
</dbReference>
<dbReference type="GO" id="GO:0032012">
    <property type="term" value="P:regulation of ARF protein signal transduction"/>
    <property type="evidence" value="ECO:0007669"/>
    <property type="project" value="TreeGrafter"/>
</dbReference>
<feature type="region of interest" description="Disordered" evidence="6">
    <location>
        <begin position="348"/>
        <end position="409"/>
    </location>
</feature>
<dbReference type="EMBL" id="JADBJN010000003">
    <property type="protein sequence ID" value="KAG5671248.1"/>
    <property type="molecule type" value="Genomic_DNA"/>
</dbReference>
<evidence type="ECO:0000256" key="5">
    <source>
        <dbReference type="PROSITE-ProRule" id="PRU00288"/>
    </source>
</evidence>
<dbReference type="PANTHER" id="PTHR46395">
    <property type="entry name" value="ADP-RIBOSYLATION FACTOR GTPASE-ACTIVATING PROTEIN 1"/>
    <property type="match status" value="1"/>
</dbReference>
<feature type="compositionally biased region" description="Low complexity" evidence="6">
    <location>
        <begin position="147"/>
        <end position="156"/>
    </location>
</feature>
<proteinExistence type="predicted"/>
<evidence type="ECO:0000256" key="6">
    <source>
        <dbReference type="SAM" id="MobiDB-lite"/>
    </source>
</evidence>
<sequence length="409" mass="46073">MSSPRSRRLFQEIKTNDESNKFCFDCGAHAPQWASVQYGIWVCLECSGKHRGLGVHISFIRSITMDKWKDLELEKMKVGGNRKAKQFLEAEDSWNESTRFNDRYNSLAAALYRDKISALAEGREWDYDEAKKRLAKRPSAHIPHSKSAGALSSNNYSSGNNYEASSGGGYQNAEFNMKDISDQKEKFFDRIQAENAMRRDDLPPSQGGRYQGFGNQVQNNSVRKSQSEFFDTTWSSFSSGWGLLSNSATKLAQTAKDYGNIASQKMKESNLLDVAGKEVFNIANKVTDLGRKGLQTATSAISGANYNDIDNPQQQQKSNYEQNQFNNDWTNVDSNGFTDDDQFESYQSYESPKSVASEKTSIKASRPRPQASDSLVNDFKNMDVKSGIKVDSSKKTNKQEDDLWNMLNN</sequence>
<dbReference type="InterPro" id="IPR037278">
    <property type="entry name" value="ARFGAP/RecO"/>
</dbReference>
<evidence type="ECO:0000256" key="4">
    <source>
        <dbReference type="ARBA" id="ARBA00022833"/>
    </source>
</evidence>
<reference evidence="8" key="1">
    <citation type="submission" date="2021-03" db="EMBL/GenBank/DDBJ databases">
        <title>Chromosome level genome of the anhydrobiotic midge Polypedilum vanderplanki.</title>
        <authorList>
            <person name="Yoshida Y."/>
            <person name="Kikawada T."/>
            <person name="Gusev O."/>
        </authorList>
    </citation>
    <scope>NUCLEOTIDE SEQUENCE</scope>
    <source>
        <strain evidence="8">NIAS01</strain>
        <tissue evidence="8">Whole body or cell culture</tissue>
    </source>
</reference>
<dbReference type="InterPro" id="IPR038508">
    <property type="entry name" value="ArfGAP_dom_sf"/>
</dbReference>
<dbReference type="GO" id="GO:0005096">
    <property type="term" value="F:GTPase activator activity"/>
    <property type="evidence" value="ECO:0007669"/>
    <property type="project" value="UniProtKB-KW"/>
</dbReference>
<evidence type="ECO:0000256" key="1">
    <source>
        <dbReference type="ARBA" id="ARBA00022468"/>
    </source>
</evidence>
<keyword evidence="2" id="KW-0479">Metal-binding</keyword>
<evidence type="ECO:0000256" key="2">
    <source>
        <dbReference type="ARBA" id="ARBA00022723"/>
    </source>
</evidence>
<evidence type="ECO:0000256" key="3">
    <source>
        <dbReference type="ARBA" id="ARBA00022771"/>
    </source>
</evidence>
<keyword evidence="3 5" id="KW-0863">Zinc-finger</keyword>
<dbReference type="GO" id="GO:0030100">
    <property type="term" value="P:regulation of endocytosis"/>
    <property type="evidence" value="ECO:0007669"/>
    <property type="project" value="TreeGrafter"/>
</dbReference>
<dbReference type="CDD" id="cd08830">
    <property type="entry name" value="ArfGap_ArfGap1"/>
    <property type="match status" value="1"/>
</dbReference>
<feature type="region of interest" description="Disordered" evidence="6">
    <location>
        <begin position="136"/>
        <end position="156"/>
    </location>
</feature>
<evidence type="ECO:0000259" key="7">
    <source>
        <dbReference type="PROSITE" id="PS50115"/>
    </source>
</evidence>
<dbReference type="Gene3D" id="1.10.220.150">
    <property type="entry name" value="Arf GTPase activating protein"/>
    <property type="match status" value="1"/>
</dbReference>
<dbReference type="SUPFAM" id="SSF57863">
    <property type="entry name" value="ArfGap/RecO-like zinc finger"/>
    <property type="match status" value="1"/>
</dbReference>
<keyword evidence="4" id="KW-0862">Zinc</keyword>
<gene>
    <name evidence="8" type="ORF">PVAND_001457</name>
</gene>
<feature type="compositionally biased region" description="Basic and acidic residues" evidence="6">
    <location>
        <begin position="380"/>
        <end position="401"/>
    </location>
</feature>
<dbReference type="PANTHER" id="PTHR46395:SF1">
    <property type="entry name" value="ADP-RIBOSYLATION FACTOR GTPASE-ACTIVATING PROTEIN 1"/>
    <property type="match status" value="1"/>
</dbReference>
<feature type="region of interest" description="Disordered" evidence="6">
    <location>
        <begin position="194"/>
        <end position="216"/>
    </location>
</feature>
<comment type="caution">
    <text evidence="8">The sequence shown here is derived from an EMBL/GenBank/DDBJ whole genome shotgun (WGS) entry which is preliminary data.</text>
</comment>